<keyword evidence="2" id="KW-1185">Reference proteome</keyword>
<gene>
    <name evidence="1" type="ORF">BD626DRAFT_631169</name>
</gene>
<evidence type="ECO:0000313" key="1">
    <source>
        <dbReference type="EMBL" id="TRM61948.1"/>
    </source>
</evidence>
<accession>A0A550CAX7</accession>
<dbReference type="AlphaFoldDB" id="A0A550CAX7"/>
<sequence length="449" mass="52239">MCGGWAGSPPAVSNLRTRICERKQCLANFYSSKHTHHNWSYTNSKEFRLYFLPAEASFWLPYHTDTVDVDPEFWRPSDCRAVLGTSTPYVERPNYCRYLVRDLEAATDDVCYLDLDVEHLETRRPWSLSAWYVDRKRSKVIAKEYEERTKVHEALETVYWAILERKRKSYEASMSIREANLNILRAVAEERGIPLAELQEDDLTQRILAAFSRDLEQVHLATFYYLSPVKDRSASAGSTVSAAPRRRGRLVRRYRQDMYALSAIPDRLERAAMALTLNFTFKQKKNYSKHRIVVDEHGRIVYELREEGQDHLLGISLGYPLHVAHGTGPSYVLHESEEAFPREAQGKVISDQDFTFILPDGRQYEWDLDMQHTPDVSFSTTTPPSHSQLMKQRLLDHQHIARTGSRLDFEERNRDAVLEFFPNASWILDACVLAIFHLEQYMEENSEAY</sequence>
<dbReference type="Proteomes" id="UP000320762">
    <property type="component" value="Unassembled WGS sequence"/>
</dbReference>
<comment type="caution">
    <text evidence="1">The sequence shown here is derived from an EMBL/GenBank/DDBJ whole genome shotgun (WGS) entry which is preliminary data.</text>
</comment>
<name>A0A550CAX7_9AGAR</name>
<reference evidence="1 2" key="1">
    <citation type="journal article" date="2019" name="New Phytol.">
        <title>Comparative genomics reveals unique wood-decay strategies and fruiting body development in the Schizophyllaceae.</title>
        <authorList>
            <person name="Almasi E."/>
            <person name="Sahu N."/>
            <person name="Krizsan K."/>
            <person name="Balint B."/>
            <person name="Kovacs G.M."/>
            <person name="Kiss B."/>
            <person name="Cseklye J."/>
            <person name="Drula E."/>
            <person name="Henrissat B."/>
            <person name="Nagy I."/>
            <person name="Chovatia M."/>
            <person name="Adam C."/>
            <person name="LaButti K."/>
            <person name="Lipzen A."/>
            <person name="Riley R."/>
            <person name="Grigoriev I.V."/>
            <person name="Nagy L.G."/>
        </authorList>
    </citation>
    <scope>NUCLEOTIDE SEQUENCE [LARGE SCALE GENOMIC DNA]</scope>
    <source>
        <strain evidence="1 2">NL-1724</strain>
    </source>
</reference>
<proteinExistence type="predicted"/>
<protein>
    <submittedName>
        <fullName evidence="1">Uncharacterized protein</fullName>
    </submittedName>
</protein>
<dbReference type="OrthoDB" id="10309308at2759"/>
<dbReference type="EMBL" id="VDMD01000014">
    <property type="protein sequence ID" value="TRM61948.1"/>
    <property type="molecule type" value="Genomic_DNA"/>
</dbReference>
<organism evidence="1 2">
    <name type="scientific">Schizophyllum amplum</name>
    <dbReference type="NCBI Taxonomy" id="97359"/>
    <lineage>
        <taxon>Eukaryota</taxon>
        <taxon>Fungi</taxon>
        <taxon>Dikarya</taxon>
        <taxon>Basidiomycota</taxon>
        <taxon>Agaricomycotina</taxon>
        <taxon>Agaricomycetes</taxon>
        <taxon>Agaricomycetidae</taxon>
        <taxon>Agaricales</taxon>
        <taxon>Schizophyllaceae</taxon>
        <taxon>Schizophyllum</taxon>
    </lineage>
</organism>
<evidence type="ECO:0000313" key="2">
    <source>
        <dbReference type="Proteomes" id="UP000320762"/>
    </source>
</evidence>